<organism evidence="7">
    <name type="scientific">Entamoeba invadens</name>
    <dbReference type="NCBI Taxonomy" id="33085"/>
    <lineage>
        <taxon>Eukaryota</taxon>
        <taxon>Amoebozoa</taxon>
        <taxon>Evosea</taxon>
        <taxon>Archamoebae</taxon>
        <taxon>Mastigamoebida</taxon>
        <taxon>Entamoebidae</taxon>
        <taxon>Entamoeba</taxon>
    </lineage>
</organism>
<proteinExistence type="evidence at transcript level"/>
<evidence type="ECO:0000313" key="7">
    <source>
        <dbReference type="EMBL" id="BAN41980.1"/>
    </source>
</evidence>
<dbReference type="SMART" id="SM00332">
    <property type="entry name" value="PP2Cc"/>
    <property type="match status" value="1"/>
</dbReference>
<dbReference type="PANTHER" id="PTHR13832">
    <property type="entry name" value="PROTEIN PHOSPHATASE 2C"/>
    <property type="match status" value="1"/>
</dbReference>
<dbReference type="SUPFAM" id="SSF81606">
    <property type="entry name" value="PP2C-like"/>
    <property type="match status" value="1"/>
</dbReference>
<feature type="compositionally biased region" description="Low complexity" evidence="5">
    <location>
        <begin position="14"/>
        <end position="28"/>
    </location>
</feature>
<dbReference type="EMBL" id="AK423397">
    <property type="protein sequence ID" value="BAN41813.1"/>
    <property type="molecule type" value="mRNA"/>
</dbReference>
<dbReference type="AlphaFoldDB" id="S0B2G7"/>
<keyword evidence="1" id="KW-0479">Metal-binding</keyword>
<keyword evidence="2 4" id="KW-0378">Hydrolase</keyword>
<dbReference type="CDD" id="cd00143">
    <property type="entry name" value="PP2Cc"/>
    <property type="match status" value="1"/>
</dbReference>
<dbReference type="EMBL" id="AK423574">
    <property type="protein sequence ID" value="BAN41980.1"/>
    <property type="molecule type" value="mRNA"/>
</dbReference>
<evidence type="ECO:0000256" key="2">
    <source>
        <dbReference type="ARBA" id="ARBA00022801"/>
    </source>
</evidence>
<dbReference type="Pfam" id="PF00481">
    <property type="entry name" value="PP2C"/>
    <property type="match status" value="1"/>
</dbReference>
<evidence type="ECO:0000256" key="1">
    <source>
        <dbReference type="ARBA" id="ARBA00022723"/>
    </source>
</evidence>
<feature type="region of interest" description="Disordered" evidence="5">
    <location>
        <begin position="1"/>
        <end position="33"/>
    </location>
</feature>
<accession>S0B2G7</accession>
<sequence>MSEATPEATPTLVQTQSTQPTPSQPQQSVATQNQPLTVEKYVVASEKNYPRRRTMEDAHFIMDPLVELNGHIYSLYCIFDGHGGRTASQHAAKIVGGMVTEILKRDIAIEEKIEDIYAELDLSIKDNKIDYPGSCALMCIIDKFGDKRTIYMSNAGDSMGYILSTSGVTCMSEEHNTKNSEEITRLQNSGALIMSGRVNGVIAVTRALGDHYIKQWIVSAPYMKAAEVTSDMKYIVLACDGLWDGINAEKVKEVLETEGVQFEAVAKQLTQLAISKGSTDNITVIVIKL</sequence>
<dbReference type="PROSITE" id="PS01032">
    <property type="entry name" value="PPM_1"/>
    <property type="match status" value="1"/>
</dbReference>
<keyword evidence="3 4" id="KW-0904">Protein phosphatase</keyword>
<dbReference type="GO" id="GO:0046872">
    <property type="term" value="F:metal ion binding"/>
    <property type="evidence" value="ECO:0007669"/>
    <property type="project" value="UniProtKB-KW"/>
</dbReference>
<evidence type="ECO:0000256" key="3">
    <source>
        <dbReference type="ARBA" id="ARBA00022912"/>
    </source>
</evidence>
<evidence type="ECO:0000256" key="4">
    <source>
        <dbReference type="RuleBase" id="RU003465"/>
    </source>
</evidence>
<feature type="domain" description="PPM-type phosphatase" evidence="6">
    <location>
        <begin position="40"/>
        <end position="289"/>
    </location>
</feature>
<dbReference type="PROSITE" id="PS51746">
    <property type="entry name" value="PPM_2"/>
    <property type="match status" value="1"/>
</dbReference>
<evidence type="ECO:0000256" key="5">
    <source>
        <dbReference type="SAM" id="MobiDB-lite"/>
    </source>
</evidence>
<dbReference type="InterPro" id="IPR001932">
    <property type="entry name" value="PPM-type_phosphatase-like_dom"/>
</dbReference>
<dbReference type="InterPro" id="IPR036457">
    <property type="entry name" value="PPM-type-like_dom_sf"/>
</dbReference>
<dbReference type="InterPro" id="IPR000222">
    <property type="entry name" value="PP2C_BS"/>
</dbReference>
<name>S0B2G7_ENTIV</name>
<dbReference type="OMA" id="FWDLIKN"/>
<protein>
    <submittedName>
        <fullName evidence="7">Protein phosphatase 2C, putative</fullName>
    </submittedName>
</protein>
<reference evidence="7" key="1">
    <citation type="submission" date="2012-06" db="EMBL/GenBank/DDBJ databases">
        <title>Short 5' UTR of Entamoeba genes.</title>
        <authorList>
            <person name="Hiranuka K."/>
            <person name="Kumagai M."/>
            <person name="Wakaguri H."/>
            <person name="Suzuki Y."/>
            <person name="Sugano S."/>
            <person name="Watanabe J."/>
            <person name="Makioka A."/>
        </authorList>
    </citation>
    <scope>NUCLEOTIDE SEQUENCE</scope>
    <source>
        <strain evidence="7">IP1</strain>
    </source>
</reference>
<dbReference type="Gene3D" id="3.60.40.10">
    <property type="entry name" value="PPM-type phosphatase domain"/>
    <property type="match status" value="1"/>
</dbReference>
<evidence type="ECO:0000259" key="6">
    <source>
        <dbReference type="PROSITE" id="PS51746"/>
    </source>
</evidence>
<dbReference type="InterPro" id="IPR015655">
    <property type="entry name" value="PP2C"/>
</dbReference>
<dbReference type="GO" id="GO:0004722">
    <property type="term" value="F:protein serine/threonine phosphatase activity"/>
    <property type="evidence" value="ECO:0007669"/>
    <property type="project" value="InterPro"/>
</dbReference>
<comment type="similarity">
    <text evidence="4">Belongs to the PP2C family.</text>
</comment>
<dbReference type="VEuPathDB" id="AmoebaDB:EIN_180970"/>
<dbReference type="PANTHER" id="PTHR13832:SF668">
    <property type="entry name" value="PROTEIN PHOSPHATASE 2C 39-RELATED"/>
    <property type="match status" value="1"/>
</dbReference>